<feature type="domain" description="Fibronectin type-III" evidence="1">
    <location>
        <begin position="1"/>
        <end position="94"/>
    </location>
</feature>
<accession>A0ABQ9GDM8</accession>
<comment type="caution">
    <text evidence="2">The sequence shown here is derived from an EMBL/GenBank/DDBJ whole genome shotgun (WGS) entry which is preliminary data.</text>
</comment>
<name>A0ABQ9GDM8_9NEOP</name>
<dbReference type="Gene3D" id="2.60.40.10">
    <property type="entry name" value="Immunoglobulins"/>
    <property type="match status" value="1"/>
</dbReference>
<keyword evidence="3" id="KW-1185">Reference proteome</keyword>
<sequence>MKVENLLTNSSSLSLIWWPDSSPKSSHLEYLPSICKRDGAEIWHNSSAWQTEVLYQFSGLEPYTAYRMKVYVRENTTKLVFPSSQFVDATTAEGSE</sequence>
<gene>
    <name evidence="2" type="ORF">PR048_028539</name>
</gene>
<dbReference type="EMBL" id="JARBHB010000013">
    <property type="protein sequence ID" value="KAJ8869548.1"/>
    <property type="molecule type" value="Genomic_DNA"/>
</dbReference>
<evidence type="ECO:0000259" key="1">
    <source>
        <dbReference type="PROSITE" id="PS50853"/>
    </source>
</evidence>
<evidence type="ECO:0000313" key="2">
    <source>
        <dbReference type="EMBL" id="KAJ8869548.1"/>
    </source>
</evidence>
<reference evidence="2 3" key="1">
    <citation type="submission" date="2023-02" db="EMBL/GenBank/DDBJ databases">
        <title>LHISI_Scaffold_Assembly.</title>
        <authorList>
            <person name="Stuart O.P."/>
            <person name="Cleave R."/>
            <person name="Magrath M.J.L."/>
            <person name="Mikheyev A.S."/>
        </authorList>
    </citation>
    <scope>NUCLEOTIDE SEQUENCE [LARGE SCALE GENOMIC DNA]</scope>
    <source>
        <strain evidence="2">Daus_M_001</strain>
        <tissue evidence="2">Leg muscle</tissue>
    </source>
</reference>
<protein>
    <recommendedName>
        <fullName evidence="1">Fibronectin type-III domain-containing protein</fullName>
    </recommendedName>
</protein>
<dbReference type="InterPro" id="IPR003961">
    <property type="entry name" value="FN3_dom"/>
</dbReference>
<evidence type="ECO:0000313" key="3">
    <source>
        <dbReference type="Proteomes" id="UP001159363"/>
    </source>
</evidence>
<dbReference type="InterPro" id="IPR036116">
    <property type="entry name" value="FN3_sf"/>
</dbReference>
<organism evidence="2 3">
    <name type="scientific">Dryococelus australis</name>
    <dbReference type="NCBI Taxonomy" id="614101"/>
    <lineage>
        <taxon>Eukaryota</taxon>
        <taxon>Metazoa</taxon>
        <taxon>Ecdysozoa</taxon>
        <taxon>Arthropoda</taxon>
        <taxon>Hexapoda</taxon>
        <taxon>Insecta</taxon>
        <taxon>Pterygota</taxon>
        <taxon>Neoptera</taxon>
        <taxon>Polyneoptera</taxon>
        <taxon>Phasmatodea</taxon>
        <taxon>Verophasmatodea</taxon>
        <taxon>Anareolatae</taxon>
        <taxon>Phasmatidae</taxon>
        <taxon>Eurycanthinae</taxon>
        <taxon>Dryococelus</taxon>
    </lineage>
</organism>
<dbReference type="InterPro" id="IPR013783">
    <property type="entry name" value="Ig-like_fold"/>
</dbReference>
<dbReference type="Proteomes" id="UP001159363">
    <property type="component" value="Chromosome 12"/>
</dbReference>
<dbReference type="PROSITE" id="PS50853">
    <property type="entry name" value="FN3"/>
    <property type="match status" value="1"/>
</dbReference>
<proteinExistence type="predicted"/>
<dbReference type="SUPFAM" id="SSF49265">
    <property type="entry name" value="Fibronectin type III"/>
    <property type="match status" value="1"/>
</dbReference>